<accession>A0AAD9JJT7</accession>
<evidence type="ECO:0000313" key="2">
    <source>
        <dbReference type="Proteomes" id="UP001208570"/>
    </source>
</evidence>
<comment type="caution">
    <text evidence="1">The sequence shown here is derived from an EMBL/GenBank/DDBJ whole genome shotgun (WGS) entry which is preliminary data.</text>
</comment>
<gene>
    <name evidence="1" type="ORF">LSH36_279g03106</name>
</gene>
<protein>
    <submittedName>
        <fullName evidence="1">Uncharacterized protein</fullName>
    </submittedName>
</protein>
<reference evidence="1" key="1">
    <citation type="journal article" date="2023" name="Mol. Biol. Evol.">
        <title>Third-Generation Sequencing Reveals the Adaptive Role of the Epigenome in Three Deep-Sea Polychaetes.</title>
        <authorList>
            <person name="Perez M."/>
            <person name="Aroh O."/>
            <person name="Sun Y."/>
            <person name="Lan Y."/>
            <person name="Juniper S.K."/>
            <person name="Young C.R."/>
            <person name="Angers B."/>
            <person name="Qian P.Y."/>
        </authorList>
    </citation>
    <scope>NUCLEOTIDE SEQUENCE</scope>
    <source>
        <strain evidence="1">P08H-3</strain>
    </source>
</reference>
<dbReference type="AlphaFoldDB" id="A0AAD9JJT7"/>
<dbReference type="EMBL" id="JAODUP010000279">
    <property type="protein sequence ID" value="KAK2154026.1"/>
    <property type="molecule type" value="Genomic_DNA"/>
</dbReference>
<name>A0AAD9JJT7_9ANNE</name>
<keyword evidence="2" id="KW-1185">Reference proteome</keyword>
<evidence type="ECO:0000313" key="1">
    <source>
        <dbReference type="EMBL" id="KAK2154026.1"/>
    </source>
</evidence>
<dbReference type="Proteomes" id="UP001208570">
    <property type="component" value="Unassembled WGS sequence"/>
</dbReference>
<organism evidence="1 2">
    <name type="scientific">Paralvinella palmiformis</name>
    <dbReference type="NCBI Taxonomy" id="53620"/>
    <lineage>
        <taxon>Eukaryota</taxon>
        <taxon>Metazoa</taxon>
        <taxon>Spiralia</taxon>
        <taxon>Lophotrochozoa</taxon>
        <taxon>Annelida</taxon>
        <taxon>Polychaeta</taxon>
        <taxon>Sedentaria</taxon>
        <taxon>Canalipalpata</taxon>
        <taxon>Terebellida</taxon>
        <taxon>Terebelliformia</taxon>
        <taxon>Alvinellidae</taxon>
        <taxon>Paralvinella</taxon>
    </lineage>
</organism>
<sequence length="133" mass="15112">MESSSDRTGQRHWGKPILDLFAPKRNSKIKTSTSPVPEPESWKIDSLLQSWDGFPPVCDRTGPIKPIKASDQQGRGQSDSATMATLGMFWRPHQTVRRIISGCPFAAKESVFRFILEKYKERLSNYLVDKINC</sequence>
<proteinExistence type="predicted"/>